<evidence type="ECO:0000313" key="17">
    <source>
        <dbReference type="RefSeq" id="XP_008295519.1"/>
    </source>
</evidence>
<accession>A0A9Y4NDY7</accession>
<dbReference type="InterPro" id="IPR012315">
    <property type="entry name" value="KASH"/>
</dbReference>
<comment type="similarity">
    <text evidence="2">Belongs to the nesprin family.</text>
</comment>
<evidence type="ECO:0000256" key="1">
    <source>
        <dbReference type="ARBA" id="ARBA00004245"/>
    </source>
</evidence>
<dbReference type="PANTHER" id="PTHR14514">
    <property type="entry name" value="PKA ANCHORING PROTEIN"/>
    <property type="match status" value="1"/>
</dbReference>
<feature type="compositionally biased region" description="Basic and acidic residues" evidence="14">
    <location>
        <begin position="19"/>
        <end position="29"/>
    </location>
</feature>
<dbReference type="Pfam" id="PF25035">
    <property type="entry name" value="SYNE1"/>
    <property type="match status" value="1"/>
</dbReference>
<comment type="subcellular location">
    <subcellularLocation>
        <location evidence="1">Cytoplasm</location>
        <location evidence="1">Cytoskeleton</location>
    </subcellularLocation>
    <subcellularLocation>
        <location evidence="11">Nucleus outer membrane</location>
        <topology evidence="11">Single-pass type IV membrane protein</topology>
    </subcellularLocation>
</comment>
<keyword evidence="7" id="KW-1133">Transmembrane helix</keyword>
<dbReference type="InterPro" id="IPR057057">
    <property type="entry name" value="Spectrin_SYNE1"/>
</dbReference>
<protein>
    <submittedName>
        <fullName evidence="17">Nesprin-2-like</fullName>
    </submittedName>
</protein>
<evidence type="ECO:0000259" key="15">
    <source>
        <dbReference type="PROSITE" id="PS51049"/>
    </source>
</evidence>
<name>A0A9Y4NDY7_9TELE</name>
<evidence type="ECO:0000256" key="3">
    <source>
        <dbReference type="ARBA" id="ARBA00022490"/>
    </source>
</evidence>
<keyword evidence="5 12" id="KW-0812">Transmembrane</keyword>
<keyword evidence="6" id="KW-0677">Repeat</keyword>
<evidence type="ECO:0000256" key="7">
    <source>
        <dbReference type="ARBA" id="ARBA00022989"/>
    </source>
</evidence>
<dbReference type="SMART" id="SM01249">
    <property type="entry name" value="KASH"/>
    <property type="match status" value="1"/>
</dbReference>
<dbReference type="Pfam" id="PF25034">
    <property type="entry name" value="Spectrin_SYNE1"/>
    <property type="match status" value="1"/>
</dbReference>
<dbReference type="GO" id="GO:0005640">
    <property type="term" value="C:nuclear outer membrane"/>
    <property type="evidence" value="ECO:0007669"/>
    <property type="project" value="UniProtKB-SubCell"/>
</dbReference>
<feature type="topological domain" description="Cytoplasmic" evidence="12">
    <location>
        <begin position="1"/>
        <end position="2326"/>
    </location>
</feature>
<feature type="region of interest" description="Disordered" evidence="14">
    <location>
        <begin position="1902"/>
        <end position="1952"/>
    </location>
</feature>
<dbReference type="FunFam" id="1.20.58.60:FF:000126">
    <property type="entry name" value="Spectrin repeat containing, nuclear envelope 1a"/>
    <property type="match status" value="1"/>
</dbReference>
<dbReference type="InterPro" id="IPR002017">
    <property type="entry name" value="Spectrin_repeat"/>
</dbReference>
<dbReference type="Pfam" id="PF00435">
    <property type="entry name" value="Spectrin"/>
    <property type="match status" value="2"/>
</dbReference>
<dbReference type="GO" id="GO:0005856">
    <property type="term" value="C:cytoskeleton"/>
    <property type="evidence" value="ECO:0007669"/>
    <property type="project" value="UniProtKB-SubCell"/>
</dbReference>
<evidence type="ECO:0000256" key="13">
    <source>
        <dbReference type="SAM" id="Coils"/>
    </source>
</evidence>
<keyword evidence="16" id="KW-1185">Reference proteome</keyword>
<evidence type="ECO:0000256" key="6">
    <source>
        <dbReference type="ARBA" id="ARBA00022737"/>
    </source>
</evidence>
<feature type="coiled-coil region" evidence="13">
    <location>
        <begin position="945"/>
        <end position="972"/>
    </location>
</feature>
<dbReference type="Gene3D" id="1.20.58.60">
    <property type="match status" value="8"/>
</dbReference>
<feature type="compositionally biased region" description="Acidic residues" evidence="14">
    <location>
        <begin position="1938"/>
        <end position="1952"/>
    </location>
</feature>
<dbReference type="SMART" id="SM00150">
    <property type="entry name" value="SPEC"/>
    <property type="match status" value="8"/>
</dbReference>
<organism evidence="16 17">
    <name type="scientific">Stegastes partitus</name>
    <name type="common">bicolor damselfish</name>
    <dbReference type="NCBI Taxonomy" id="144197"/>
    <lineage>
        <taxon>Eukaryota</taxon>
        <taxon>Metazoa</taxon>
        <taxon>Chordata</taxon>
        <taxon>Craniata</taxon>
        <taxon>Vertebrata</taxon>
        <taxon>Euteleostomi</taxon>
        <taxon>Actinopterygii</taxon>
        <taxon>Neopterygii</taxon>
        <taxon>Teleostei</taxon>
        <taxon>Neoteleostei</taxon>
        <taxon>Acanthomorphata</taxon>
        <taxon>Ovalentaria</taxon>
        <taxon>Pomacentridae</taxon>
        <taxon>Stegastes</taxon>
    </lineage>
</organism>
<sequence length="2377" mass="270328">MEESQQPQTFSEVPISLAESKEDDRESQRWSRLHSQISKKLITLTKAKEEHQSLMSAGDGGNGEKVPEKESMSTGSASAVLQRTHESINMLRQIVRATGGSAGEKKELYEAVRRVLFCLDSLTDLLLTPGGAGEADSQLRLLQQECVSAELETLAELLSKVASQTGPALSKDEPDAHSCLSCLQDCLHTVQLVFNSPHHPLTEHPGTKSQQKELFSSHLLEDFDLGQSEIFPSLKDAPVLECVVGRHLRESPGEKAKLQHASRSLLQGIARLLELGEECITERPMSQVHNCSKLQTTLCRHKKLLQVLRSRLAYVQHLFQHEPEALRCQEDEWVQLEVRAKALQQQALEQEVASQRRLQERTRWEGSCGRLGRVLDEREAFISSAAPEGDDDEEMVQHRLDACQQTLVQLDESRTGLGRLLDEGKVLQAEPGFAACVSQAGGALELRWRSVYRRTEQEIQRCRDIQDTRARFQTDFAAVSERLLGANKHLKTFSDQGDTSDLSQECVKSNLIKLLDLSMQVEAMSVLKASVSKDGTKLLHLQEADCPALRSQLTQLEVSWNTLTSDLSKKREQLQQCLLAAHPSVELLSDLEDRLKNMEAQLTQEKEGVLKATNAAQIAEILQHYQVLQAAVANGQLLLDFLCQPGAQTAGADIQALRSERTMFTEKLGTFRLKWQHFQRELQSQIRAAEQIHHNCAGRERHLQRLYGWIERQKQQLSQWKQPTSQTVARKALLEWEAVAGRVREVASAVHELQTRRAHGEQGGEHPCDSAFSTQAQSSSHACRDLSQQMEAQKPVLQQTVDDWSCFHRNLRDAILHTTRVRCALQHQQAPLFSLKQAEGYSDLVQQLQGEAGKGEELWTAVDKSHQSLVQTVHPGAAQALHDQMEGEQKRWNDVVQEIKDEHMKAGETLSLWQEYTRLSDSCSVHLQNLRHQWEELSSSSLSPEQDTHRSVQKLQEAAEELQRSVGEVLAVSKPLIGQLEPLAANLIQAETRLLSRDILLLNQAMSGKNTSLQENLDQQKLFHTRLEDLEKQTQNLLHKLKDTDSVEQVLLELSDLFPSLVEIKEMSSCMTLKKQERERLRVLSRDWAESMTGASDMNRKLQAERQHSQSFQEKCKNLTSIQEKLKQESVCSKPVSYSSVQEMLAVHQRLQAEITTGHELLQGLLCDAVKRMEKETGEKRSELMAQVACVKESWFHSIALARHNQILTKEQLHQWRIFHRGLKVLKKLLTDVDSLLPPTGPSLCTLQQLQNCADDYQCAEESLGLHSPVYTQTLEAGRHLCETMTEPESQNRLQSELQAIEAAWERSCSLVGRRGLVDSTVQMWSECQDGITNIMSELDELKLKQPPSEGPEDSEEETLIQETELSLQRLAGGLRELATMKTDLSQYVAASDSALLEQQLEQLHTQWEELCMKVSLRRQEIADRLNAWTIFNDKNREFCDWLTQMENKVCHVGDLSIEEMVEKLKKDCMEEINLFSENKSHLKQLGEQLLLASDEAKQSQVHGSLQEVNQRWHNLFHHIEARVKKLTETLVTVQQLDKNMSNLRSWLSRIEAELSRPITYSVCHEQEIQRRLAEQQELQRDIEQHTEGVASVLSLCDVLLRDEDAAGGTEAESDSLQETSRSLDQRWRTICAMALDRRLRIEETWTLWCKFLNDYSCFEDWLKMAERTAANPNSADVLFTVAKEELKKFEGFQRQVHERLTQLELVNNQYRRLARENRTDRASQLKAMVHEGNRRWDTLHRRVAAVLRRLKYFTSQREEFEGTRESMLVWLTELDLQLTNVEHFSESDVHHKIQQLNSFQKEITLNTERIDGLIVFGEGLIQKSSPQDAALIEDELEELHSYCQEVFSRLVRFHQRLSHPPIKEEPELSATTFSLESSLELIGRPWLGRNLGSLPATPTHLLTSPLERSGRETPVSVDSLPLEWDHTGDVGGSSSHEDDEEEEEEEDDEEGIYYSALSVSSRSMAAHEPPRWRPPGHTANKFDTEGRAETPTLTSTPLKQSYLSLMSQCSGSIENIKRVSLILDDEEQPEEFGLTGLTASDKQSGVIERWELLQAQSRCNQQVGPQQPQPPTSDLDDITSWLENVIPELKRLQHSDPAASIKDMEAKAKELKEMQKAFARYKSIMLSVNLRAEEAPELQDRLTRMNRDWSRACTGLQQWDTSLRKTLMRCQEFHETLHSLLLWLAHAESRRYAVDISHPDTAVRALQQHSSTLTDLRDELRGRQAQQASLQALWSQLQPEDGAEESDEAQEKLHVTGSKLKLLLRQVDQDLSTLQQRLDCESASAVQAQSTSADQEAPHSKKSPSSQRERRESGRPRSFFYRVLRAAFPLQLLFLLLLLLPCLIPMSESDPSCTVANNFARSFYPMLHYTNGPPPT</sequence>
<proteinExistence type="inferred from homology"/>
<keyword evidence="4" id="KW-0597">Phosphoprotein</keyword>
<keyword evidence="9" id="KW-0206">Cytoskeleton</keyword>
<dbReference type="GeneID" id="103368807"/>
<evidence type="ECO:0000256" key="5">
    <source>
        <dbReference type="ARBA" id="ARBA00022692"/>
    </source>
</evidence>
<dbReference type="InterPro" id="IPR056887">
    <property type="entry name" value="SYNE1/2_dom"/>
</dbReference>
<keyword evidence="13" id="KW-0175">Coiled coil</keyword>
<evidence type="ECO:0000256" key="10">
    <source>
        <dbReference type="ARBA" id="ARBA00023242"/>
    </source>
</evidence>
<dbReference type="PANTHER" id="PTHR14514:SF4">
    <property type="entry name" value="NESPRIN-2"/>
    <property type="match status" value="1"/>
</dbReference>
<dbReference type="PROSITE" id="PS51049">
    <property type="entry name" value="KASH"/>
    <property type="match status" value="1"/>
</dbReference>
<dbReference type="SUPFAM" id="SSF46966">
    <property type="entry name" value="Spectrin repeat"/>
    <property type="match status" value="9"/>
</dbReference>
<feature type="region of interest" description="Disordered" evidence="14">
    <location>
        <begin position="1"/>
        <end position="32"/>
    </location>
</feature>
<dbReference type="Pfam" id="PF10541">
    <property type="entry name" value="KASH"/>
    <property type="match status" value="1"/>
</dbReference>
<keyword evidence="3" id="KW-0963">Cytoplasm</keyword>
<dbReference type="Proteomes" id="UP000694891">
    <property type="component" value="Unplaced"/>
</dbReference>
<evidence type="ECO:0000256" key="11">
    <source>
        <dbReference type="ARBA" id="ARBA00046312"/>
    </source>
</evidence>
<feature type="compositionally biased region" description="Low complexity" evidence="14">
    <location>
        <begin position="2286"/>
        <end position="2296"/>
    </location>
</feature>
<feature type="domain" description="KASH" evidence="15">
    <location>
        <begin position="2318"/>
        <end position="2377"/>
    </location>
</feature>
<feature type="topological domain" description="Perinuclear space" evidence="12">
    <location>
        <begin position="2348"/>
        <end position="2377"/>
    </location>
</feature>
<evidence type="ECO:0000256" key="8">
    <source>
        <dbReference type="ARBA" id="ARBA00023136"/>
    </source>
</evidence>
<dbReference type="CDD" id="cd00176">
    <property type="entry name" value="SPEC"/>
    <property type="match status" value="2"/>
</dbReference>
<evidence type="ECO:0000256" key="12">
    <source>
        <dbReference type="PROSITE-ProRule" id="PRU00385"/>
    </source>
</evidence>
<evidence type="ECO:0000256" key="2">
    <source>
        <dbReference type="ARBA" id="ARBA00008619"/>
    </source>
</evidence>
<dbReference type="InterPro" id="IPR018159">
    <property type="entry name" value="Spectrin/alpha-actinin"/>
</dbReference>
<keyword evidence="10" id="KW-0539">Nucleus</keyword>
<feature type="region of interest" description="Disordered" evidence="14">
    <location>
        <begin position="2286"/>
        <end position="2314"/>
    </location>
</feature>
<evidence type="ECO:0000313" key="16">
    <source>
        <dbReference type="Proteomes" id="UP000694891"/>
    </source>
</evidence>
<keyword evidence="8 12" id="KW-0472">Membrane</keyword>
<dbReference type="RefSeq" id="XP_008295519.1">
    <property type="nucleotide sequence ID" value="XM_008297297.1"/>
</dbReference>
<evidence type="ECO:0000256" key="9">
    <source>
        <dbReference type="ARBA" id="ARBA00023212"/>
    </source>
</evidence>
<feature type="region of interest" description="Disordered" evidence="14">
    <location>
        <begin position="53"/>
        <end position="73"/>
    </location>
</feature>
<feature type="region of interest" description="Disordered" evidence="14">
    <location>
        <begin position="1965"/>
        <end position="1993"/>
    </location>
</feature>
<dbReference type="FunFam" id="1.20.58.60:FF:000157">
    <property type="entry name" value="Nesprin-1 isoform 1"/>
    <property type="match status" value="1"/>
</dbReference>
<evidence type="ECO:0000256" key="4">
    <source>
        <dbReference type="ARBA" id="ARBA00022553"/>
    </source>
</evidence>
<evidence type="ECO:0000256" key="14">
    <source>
        <dbReference type="SAM" id="MobiDB-lite"/>
    </source>
</evidence>
<reference evidence="17" key="1">
    <citation type="submission" date="2025-08" db="UniProtKB">
        <authorList>
            <consortium name="RefSeq"/>
        </authorList>
    </citation>
    <scope>IDENTIFICATION</scope>
</reference>
<gene>
    <name evidence="17" type="primary">LOC103368807</name>
</gene>
<feature type="compositionally biased region" description="Polar residues" evidence="14">
    <location>
        <begin position="1"/>
        <end position="11"/>
    </location>
</feature>